<dbReference type="InterPro" id="IPR007757">
    <property type="entry name" value="MT-A70-like"/>
</dbReference>
<evidence type="ECO:0000256" key="3">
    <source>
        <dbReference type="ARBA" id="ARBA00022691"/>
    </source>
</evidence>
<dbReference type="Pfam" id="PF05063">
    <property type="entry name" value="MT-A70"/>
    <property type="match status" value="1"/>
</dbReference>
<dbReference type="AlphaFoldDB" id="A0A2W5PV59"/>
<evidence type="ECO:0000313" key="5">
    <source>
        <dbReference type="EMBL" id="PZQ46333.1"/>
    </source>
</evidence>
<dbReference type="GO" id="GO:0008757">
    <property type="term" value="F:S-adenosylmethionine-dependent methyltransferase activity"/>
    <property type="evidence" value="ECO:0007669"/>
    <property type="project" value="UniProtKB-ARBA"/>
</dbReference>
<evidence type="ECO:0008006" key="7">
    <source>
        <dbReference type="Google" id="ProtNLM"/>
    </source>
</evidence>
<evidence type="ECO:0000256" key="2">
    <source>
        <dbReference type="ARBA" id="ARBA00022679"/>
    </source>
</evidence>
<dbReference type="Proteomes" id="UP000249417">
    <property type="component" value="Unassembled WGS sequence"/>
</dbReference>
<comment type="similarity">
    <text evidence="4">Belongs to the MT-A70-like family.</text>
</comment>
<organism evidence="5 6">
    <name type="scientific">Micavibrio aeruginosavorus</name>
    <dbReference type="NCBI Taxonomy" id="349221"/>
    <lineage>
        <taxon>Bacteria</taxon>
        <taxon>Pseudomonadati</taxon>
        <taxon>Bdellovibrionota</taxon>
        <taxon>Bdellovibrionia</taxon>
        <taxon>Bdellovibrionales</taxon>
        <taxon>Pseudobdellovibrionaceae</taxon>
        <taxon>Micavibrio</taxon>
    </lineage>
</organism>
<evidence type="ECO:0000256" key="4">
    <source>
        <dbReference type="PROSITE-ProRule" id="PRU00489"/>
    </source>
</evidence>
<keyword evidence="3" id="KW-0949">S-adenosyl-L-methionine</keyword>
<dbReference type="PANTHER" id="PTHR12829">
    <property type="entry name" value="N6-ADENOSINE-METHYLTRANSFERASE"/>
    <property type="match status" value="1"/>
</dbReference>
<comment type="caution">
    <text evidence="5">The sequence shown here is derived from an EMBL/GenBank/DDBJ whole genome shotgun (WGS) entry which is preliminary data.</text>
</comment>
<accession>A0A2W5PV59</accession>
<keyword evidence="2" id="KW-0808">Transferase</keyword>
<dbReference type="PANTHER" id="PTHR12829:SF7">
    <property type="entry name" value="N6-ADENOSINE-METHYLTRANSFERASE CATALYTIC SUBUNIT"/>
    <property type="match status" value="1"/>
</dbReference>
<dbReference type="GO" id="GO:0008173">
    <property type="term" value="F:RNA methyltransferase activity"/>
    <property type="evidence" value="ECO:0007669"/>
    <property type="project" value="UniProtKB-ARBA"/>
</dbReference>
<protein>
    <recommendedName>
        <fullName evidence="7">DNA methyltransferase</fullName>
    </recommendedName>
</protein>
<proteinExistence type="inferred from homology"/>
<name>A0A2W5PV59_9BACT</name>
<gene>
    <name evidence="5" type="ORF">DI551_05305</name>
</gene>
<sequence length="200" mass="22691">MQIPLRKFGVILADPAWKYDLYSPRGEAKAPQAHYECMSLEEMKGMRDDVIFATGKDCVLVMWATFAMLDQALELLHSWGFKYCTGGAWQKVTKNGKKSIGTGYVFRSSAEIFLIGTHGSPKIKNKSTRNTLITGDVPQDLKELCISVFSQVREHSRKPDEMYELIEGLFDGPYLELFARNTRKNWESCGNETEKYGEVA</sequence>
<dbReference type="EMBL" id="QFQB01000028">
    <property type="protein sequence ID" value="PZQ46333.1"/>
    <property type="molecule type" value="Genomic_DNA"/>
</dbReference>
<dbReference type="PROSITE" id="PS51143">
    <property type="entry name" value="MT_A70"/>
    <property type="match status" value="1"/>
</dbReference>
<evidence type="ECO:0000313" key="6">
    <source>
        <dbReference type="Proteomes" id="UP000249417"/>
    </source>
</evidence>
<reference evidence="5 6" key="1">
    <citation type="submission" date="2017-08" db="EMBL/GenBank/DDBJ databases">
        <title>Infants hospitalized years apart are colonized by the same room-sourced microbial strains.</title>
        <authorList>
            <person name="Brooks B."/>
            <person name="Olm M.R."/>
            <person name="Firek B.A."/>
            <person name="Baker R."/>
            <person name="Thomas B.C."/>
            <person name="Morowitz M.J."/>
            <person name="Banfield J.F."/>
        </authorList>
    </citation>
    <scope>NUCLEOTIDE SEQUENCE [LARGE SCALE GENOMIC DNA]</scope>
    <source>
        <strain evidence="5">S2_005_002_R2_29</strain>
    </source>
</reference>
<dbReference type="GO" id="GO:0032259">
    <property type="term" value="P:methylation"/>
    <property type="evidence" value="ECO:0007669"/>
    <property type="project" value="UniProtKB-KW"/>
</dbReference>
<evidence type="ECO:0000256" key="1">
    <source>
        <dbReference type="ARBA" id="ARBA00022603"/>
    </source>
</evidence>
<keyword evidence="1" id="KW-0489">Methyltransferase</keyword>